<dbReference type="SUPFAM" id="SSF47240">
    <property type="entry name" value="Ferritin-like"/>
    <property type="match status" value="1"/>
</dbReference>
<dbReference type="Proteomes" id="UP000305654">
    <property type="component" value="Unassembled WGS sequence"/>
</dbReference>
<dbReference type="InterPro" id="IPR010287">
    <property type="entry name" value="DUF892_YciF-like"/>
</dbReference>
<dbReference type="RefSeq" id="WP_138326733.1">
    <property type="nucleotide sequence ID" value="NZ_VCDI01000005.1"/>
</dbReference>
<proteinExistence type="predicted"/>
<name>A0A5R9J468_9PROT</name>
<dbReference type="OrthoDB" id="9795056at2"/>
<dbReference type="CDD" id="cd07909">
    <property type="entry name" value="YciF"/>
    <property type="match status" value="1"/>
</dbReference>
<accession>A0A5R9J468</accession>
<dbReference type="InterPro" id="IPR012347">
    <property type="entry name" value="Ferritin-like"/>
</dbReference>
<dbReference type="PANTHER" id="PTHR30565:SF9">
    <property type="entry name" value="PROTEIN YCIF"/>
    <property type="match status" value="1"/>
</dbReference>
<evidence type="ECO:0000313" key="1">
    <source>
        <dbReference type="EMBL" id="TLU71663.1"/>
    </source>
</evidence>
<reference evidence="1 2" key="1">
    <citation type="submission" date="2019-05" db="EMBL/GenBank/DDBJ databases">
        <authorList>
            <person name="Pankratov T."/>
            <person name="Grouzdev D."/>
        </authorList>
    </citation>
    <scope>NUCLEOTIDE SEQUENCE [LARGE SCALE GENOMIC DNA]</scope>
    <source>
        <strain evidence="1 2">KEBCLARHB70R</strain>
    </source>
</reference>
<dbReference type="Pfam" id="PF05974">
    <property type="entry name" value="DUF892"/>
    <property type="match status" value="1"/>
</dbReference>
<organism evidence="1 2">
    <name type="scientific">Lichenicoccus roseus</name>
    <dbReference type="NCBI Taxonomy" id="2683649"/>
    <lineage>
        <taxon>Bacteria</taxon>
        <taxon>Pseudomonadati</taxon>
        <taxon>Pseudomonadota</taxon>
        <taxon>Alphaproteobacteria</taxon>
        <taxon>Acetobacterales</taxon>
        <taxon>Acetobacteraceae</taxon>
        <taxon>Lichenicoccus</taxon>
    </lineage>
</organism>
<evidence type="ECO:0000313" key="2">
    <source>
        <dbReference type="Proteomes" id="UP000305654"/>
    </source>
</evidence>
<dbReference type="Gene3D" id="1.20.1260.10">
    <property type="match status" value="1"/>
</dbReference>
<dbReference type="EMBL" id="VCDI01000005">
    <property type="protein sequence ID" value="TLU71663.1"/>
    <property type="molecule type" value="Genomic_DNA"/>
</dbReference>
<protein>
    <submittedName>
        <fullName evidence="1">Ferritin-like domain-containing protein</fullName>
    </submittedName>
</protein>
<dbReference type="InterPro" id="IPR009078">
    <property type="entry name" value="Ferritin-like_SF"/>
</dbReference>
<comment type="caution">
    <text evidence="1">The sequence shown here is derived from an EMBL/GenBank/DDBJ whole genome shotgun (WGS) entry which is preliminary data.</text>
</comment>
<dbReference type="PANTHER" id="PTHR30565">
    <property type="entry name" value="PROTEIN YCIF"/>
    <property type="match status" value="1"/>
</dbReference>
<dbReference type="AlphaFoldDB" id="A0A5R9J468"/>
<gene>
    <name evidence="1" type="ORF">FE263_14410</name>
</gene>
<keyword evidence="2" id="KW-1185">Reference proteome</keyword>
<sequence length="167" mass="18445">MGLFTKPIKTLEDLLVHLLQDIYYAENQITKALPTMIGRTTNPHLRAAFESHLHETEGQIGRLEQVFRMLDVEVKGVTCEAIDGILTEAKHVMSDIADPDVLQAAMLASAQAVEHYEIARYGTMIALLRQLGRADCGSVLEQTLAEEKATDEKLSKLATAEVNREAA</sequence>
<dbReference type="InterPro" id="IPR047114">
    <property type="entry name" value="YciF"/>
</dbReference>